<feature type="domain" description="Xylose isomerase-like TIM barrel" evidence="1">
    <location>
        <begin position="24"/>
        <end position="251"/>
    </location>
</feature>
<proteinExistence type="predicted"/>
<dbReference type="AlphaFoldDB" id="A0A5C4SVW6"/>
<dbReference type="GO" id="GO:0016853">
    <property type="term" value="F:isomerase activity"/>
    <property type="evidence" value="ECO:0007669"/>
    <property type="project" value="UniProtKB-KW"/>
</dbReference>
<dbReference type="Gene3D" id="3.20.20.150">
    <property type="entry name" value="Divalent-metal-dependent TIM barrel enzymes"/>
    <property type="match status" value="1"/>
</dbReference>
<dbReference type="SUPFAM" id="SSF51658">
    <property type="entry name" value="Xylose isomerase-like"/>
    <property type="match status" value="1"/>
</dbReference>
<sequence>MKVKLSGLTWMYNPYSLERAFAGIAGAGYNYVSFGLHHEGVEQPDESDAQAARKVRTLLERYGLKPVTFVCTKQFAPGQPMERAIQRLDVAQELGFEELLTLGTWGYREFPHDPLSPAELDERNEAFAEKIARIAEEAGRRGLIVTLKPHTGNTATSAHLRETIARIGSPYVKASYDPGNVHYYEGIDSAEDFPAIARDTVSFVAKDHVGPRGNNSFPCPGAGDVNFPSLFQTLYETGFTGPVIVERADIELDIPLGAEHADRRMEIVRTELERMLKAAGYEGLL</sequence>
<organism evidence="2 3">
    <name type="scientific">Paenibacillus hemerocallicola</name>
    <dbReference type="NCBI Taxonomy" id="1172614"/>
    <lineage>
        <taxon>Bacteria</taxon>
        <taxon>Bacillati</taxon>
        <taxon>Bacillota</taxon>
        <taxon>Bacilli</taxon>
        <taxon>Bacillales</taxon>
        <taxon>Paenibacillaceae</taxon>
        <taxon>Paenibacillus</taxon>
    </lineage>
</organism>
<evidence type="ECO:0000313" key="3">
    <source>
        <dbReference type="Proteomes" id="UP000307943"/>
    </source>
</evidence>
<dbReference type="OrthoDB" id="9815124at2"/>
<dbReference type="PANTHER" id="PTHR12110">
    <property type="entry name" value="HYDROXYPYRUVATE ISOMERASE"/>
    <property type="match status" value="1"/>
</dbReference>
<dbReference type="InterPro" id="IPR013022">
    <property type="entry name" value="Xyl_isomerase-like_TIM-brl"/>
</dbReference>
<comment type="caution">
    <text evidence="2">The sequence shown here is derived from an EMBL/GenBank/DDBJ whole genome shotgun (WGS) entry which is preliminary data.</text>
</comment>
<dbReference type="InterPro" id="IPR050312">
    <property type="entry name" value="IolE/XylAMocC-like"/>
</dbReference>
<keyword evidence="2" id="KW-0413">Isomerase</keyword>
<dbReference type="Proteomes" id="UP000307943">
    <property type="component" value="Unassembled WGS sequence"/>
</dbReference>
<dbReference type="EMBL" id="VDCQ01000107">
    <property type="protein sequence ID" value="TNJ56490.1"/>
    <property type="molecule type" value="Genomic_DNA"/>
</dbReference>
<dbReference type="Pfam" id="PF01261">
    <property type="entry name" value="AP_endonuc_2"/>
    <property type="match status" value="1"/>
</dbReference>
<evidence type="ECO:0000313" key="2">
    <source>
        <dbReference type="EMBL" id="TNJ56490.1"/>
    </source>
</evidence>
<evidence type="ECO:0000259" key="1">
    <source>
        <dbReference type="Pfam" id="PF01261"/>
    </source>
</evidence>
<dbReference type="RefSeq" id="WP_139607679.1">
    <property type="nucleotide sequence ID" value="NZ_VDCQ01000107.1"/>
</dbReference>
<gene>
    <name evidence="2" type="ORF">FE784_38885</name>
</gene>
<accession>A0A5C4SVW6</accession>
<protein>
    <submittedName>
        <fullName evidence="2">Sugar phosphate isomerase/epimerase</fullName>
    </submittedName>
</protein>
<name>A0A5C4SVW6_9BACL</name>
<reference evidence="2 3" key="1">
    <citation type="submission" date="2019-05" db="EMBL/GenBank/DDBJ databases">
        <title>We sequenced the genome of Paenibacillus hemerocallicola KCTC 33185 for further insight into its adaptation and study the phylogeny of Paenibacillus.</title>
        <authorList>
            <person name="Narsing Rao M.P."/>
        </authorList>
    </citation>
    <scope>NUCLEOTIDE SEQUENCE [LARGE SCALE GENOMIC DNA]</scope>
    <source>
        <strain evidence="2 3">KCTC 33185</strain>
    </source>
</reference>
<keyword evidence="3" id="KW-1185">Reference proteome</keyword>
<dbReference type="InterPro" id="IPR036237">
    <property type="entry name" value="Xyl_isomerase-like_sf"/>
</dbReference>